<keyword evidence="1" id="KW-0863">Zinc-finger</keyword>
<evidence type="ECO:0000256" key="1">
    <source>
        <dbReference type="PROSITE-ProRule" id="PRU00042"/>
    </source>
</evidence>
<protein>
    <recommendedName>
        <fullName evidence="2">C2H2-type domain-containing protein</fullName>
    </recommendedName>
</protein>
<gene>
    <name evidence="3" type="ORF">IEO21_01922</name>
</gene>
<comment type="caution">
    <text evidence="3">The sequence shown here is derived from an EMBL/GenBank/DDBJ whole genome shotgun (WGS) entry which is preliminary data.</text>
</comment>
<evidence type="ECO:0000313" key="3">
    <source>
        <dbReference type="EMBL" id="KAF9819657.1"/>
    </source>
</evidence>
<keyword evidence="1" id="KW-0479">Metal-binding</keyword>
<dbReference type="InterPro" id="IPR013087">
    <property type="entry name" value="Znf_C2H2_type"/>
</dbReference>
<accession>A0A8H7P8Y5</accession>
<sequence>MVPYISDVGDGFVAAPPHVHVPQNYGESNIVNDEDIRVAFNTPSDGFFPASPRPDAFPEVAPVCEHYYVPSEVKHRLGDMIRQACRDPSIPQHYRMWFELICNPSSRLQVEIGGELLPVEVSPHTVNMQADGQVILSTTWESPGIPSGAGPVAQGRDLSSEFMPGTNGAMCCWQDCTIDIGSTNIADIEGHLKAHHFGSNEWVMERRGKCQWRECKYRKDLYFKSFAKHIATHHLCSTIVECAVAGCSDTFSRRDAMTRHVSLKHPGQRVRLPTSPFSKCWSDRDIDSRRIWRDRESNFRLNELYLTFVRFDCNLSIS</sequence>
<organism evidence="3 4">
    <name type="scientific">Rhodonia placenta</name>
    <dbReference type="NCBI Taxonomy" id="104341"/>
    <lineage>
        <taxon>Eukaryota</taxon>
        <taxon>Fungi</taxon>
        <taxon>Dikarya</taxon>
        <taxon>Basidiomycota</taxon>
        <taxon>Agaricomycotina</taxon>
        <taxon>Agaricomycetes</taxon>
        <taxon>Polyporales</taxon>
        <taxon>Adustoporiaceae</taxon>
        <taxon>Rhodonia</taxon>
    </lineage>
</organism>
<dbReference type="EMBL" id="JADOXO010000016">
    <property type="protein sequence ID" value="KAF9819657.1"/>
    <property type="molecule type" value="Genomic_DNA"/>
</dbReference>
<dbReference type="PROSITE" id="PS00028">
    <property type="entry name" value="ZINC_FINGER_C2H2_1"/>
    <property type="match status" value="1"/>
</dbReference>
<feature type="domain" description="C2H2-type" evidence="2">
    <location>
        <begin position="240"/>
        <end position="270"/>
    </location>
</feature>
<keyword evidence="1" id="KW-0862">Zinc</keyword>
<dbReference type="AlphaFoldDB" id="A0A8H7P8Y5"/>
<reference evidence="3" key="2">
    <citation type="journal article" name="Front. Microbiol.">
        <title>Degradative Capacity of Two Strains of Rhodonia placenta: From Phenotype to Genotype.</title>
        <authorList>
            <person name="Kolle M."/>
            <person name="Horta M.A.C."/>
            <person name="Nowrousian M."/>
            <person name="Ohm R.A."/>
            <person name="Benz J.P."/>
            <person name="Pilgard A."/>
        </authorList>
    </citation>
    <scope>NUCLEOTIDE SEQUENCE</scope>
    <source>
        <strain evidence="3">FPRL280</strain>
    </source>
</reference>
<proteinExistence type="predicted"/>
<dbReference type="PROSITE" id="PS50157">
    <property type="entry name" value="ZINC_FINGER_C2H2_2"/>
    <property type="match status" value="1"/>
</dbReference>
<evidence type="ECO:0000259" key="2">
    <source>
        <dbReference type="PROSITE" id="PS50157"/>
    </source>
</evidence>
<dbReference type="GO" id="GO:0008270">
    <property type="term" value="F:zinc ion binding"/>
    <property type="evidence" value="ECO:0007669"/>
    <property type="project" value="UniProtKB-KW"/>
</dbReference>
<reference evidence="3" key="1">
    <citation type="submission" date="2020-11" db="EMBL/GenBank/DDBJ databases">
        <authorList>
            <person name="Koelle M."/>
            <person name="Horta M.A.C."/>
            <person name="Nowrousian M."/>
            <person name="Ohm R.A."/>
            <person name="Benz P."/>
            <person name="Pilgard A."/>
        </authorList>
    </citation>
    <scope>NUCLEOTIDE SEQUENCE</scope>
    <source>
        <strain evidence="3">FPRL280</strain>
    </source>
</reference>
<name>A0A8H7P8Y5_9APHY</name>
<dbReference type="Proteomes" id="UP000639403">
    <property type="component" value="Unassembled WGS sequence"/>
</dbReference>
<evidence type="ECO:0000313" key="4">
    <source>
        <dbReference type="Proteomes" id="UP000639403"/>
    </source>
</evidence>